<dbReference type="Proteomes" id="UP000505377">
    <property type="component" value="Chromosome"/>
</dbReference>
<dbReference type="AlphaFoldDB" id="A0A6M6JLX9"/>
<dbReference type="InterPro" id="IPR016208">
    <property type="entry name" value="Ald_Oxase/xanthine_DH-like"/>
</dbReference>
<dbReference type="GO" id="GO:0071949">
    <property type="term" value="F:FAD binding"/>
    <property type="evidence" value="ECO:0007669"/>
    <property type="project" value="InterPro"/>
</dbReference>
<dbReference type="RefSeq" id="WP_172161699.1">
    <property type="nucleotide sequence ID" value="NZ_CP053564.1"/>
</dbReference>
<dbReference type="SUPFAM" id="SSF55447">
    <property type="entry name" value="CO dehydrogenase flavoprotein C-terminal domain-like"/>
    <property type="match status" value="1"/>
</dbReference>
<evidence type="ECO:0000313" key="2">
    <source>
        <dbReference type="EMBL" id="QJY48223.1"/>
    </source>
</evidence>
<dbReference type="InterPro" id="IPR046867">
    <property type="entry name" value="AldOxase/xan_DH_MoCoBD2"/>
</dbReference>
<dbReference type="EMBL" id="CP053564">
    <property type="protein sequence ID" value="QJY48223.1"/>
    <property type="molecule type" value="Genomic_DNA"/>
</dbReference>
<dbReference type="Pfam" id="PF02738">
    <property type="entry name" value="MoCoBD_1"/>
    <property type="match status" value="1"/>
</dbReference>
<dbReference type="InterPro" id="IPR005107">
    <property type="entry name" value="CO_DH_flav_C"/>
</dbReference>
<dbReference type="SUPFAM" id="SSF56003">
    <property type="entry name" value="Molybdenum cofactor-binding domain"/>
    <property type="match status" value="1"/>
</dbReference>
<proteinExistence type="predicted"/>
<evidence type="ECO:0000259" key="1">
    <source>
        <dbReference type="PROSITE" id="PS51387"/>
    </source>
</evidence>
<dbReference type="Pfam" id="PF00941">
    <property type="entry name" value="FAD_binding_5"/>
    <property type="match status" value="1"/>
</dbReference>
<dbReference type="InterPro" id="IPR002346">
    <property type="entry name" value="Mopterin_DH_FAD-bd"/>
</dbReference>
<dbReference type="InterPro" id="IPR037165">
    <property type="entry name" value="AldOxase/xan_DH_Mopterin-bd_sf"/>
</dbReference>
<dbReference type="InterPro" id="IPR016166">
    <property type="entry name" value="FAD-bd_PCMH"/>
</dbReference>
<dbReference type="PROSITE" id="PS51387">
    <property type="entry name" value="FAD_PCMH"/>
    <property type="match status" value="1"/>
</dbReference>
<dbReference type="InterPro" id="IPR016169">
    <property type="entry name" value="FAD-bd_PCMH_sub2"/>
</dbReference>
<dbReference type="PANTHER" id="PTHR11908">
    <property type="entry name" value="XANTHINE DEHYDROGENASE"/>
    <property type="match status" value="1"/>
</dbReference>
<dbReference type="SUPFAM" id="SSF54665">
    <property type="entry name" value="CO dehydrogenase molybdoprotein N-domain-like"/>
    <property type="match status" value="1"/>
</dbReference>
<feature type="domain" description="FAD-binding PCMH-type" evidence="1">
    <location>
        <begin position="805"/>
        <end position="1017"/>
    </location>
</feature>
<dbReference type="InterPro" id="IPR036856">
    <property type="entry name" value="Ald_Oxase/Xan_DH_a/b_sf"/>
</dbReference>
<sequence>MSVGDRVRPIDWDARSTGLVAFTADLPGNHLHGAILRSPHPHAAITALDTSAARALPGVHAVITAADFAPGIRYLHRGGPLSDRPPLADGVVRHVGQEVAAVAAETPEQAAAALRAIRVRYRRLRAPLTVAASRAPGAPRLHERTTAEPNVSMLLRTDWGDPDAGLAAAALTVTGRFVHPSVAHACMEPSTTLAAWDAERGIVELWTSTQAPWFIAKEVSHLLGLEHDQVVCREVAVGGGFGQKSKASEHEVLAAALSRAAGRPVLVELSREEEFAANKPRHRFETVLRTSADADGLLRALEADVVVDNGSYNHMGTSVMRVGVITLGSMYRPDGVRFAARLVDTATQPGGQFRGYGTPQVSLAMEQQVDEVAARLGIDPIDLRLRNLAPAHATALCGYEVTTSRLGDCLVAVREGLDWERARAARPAGPVARGWGVAAGTHGSGAYAYEHADRSDAAVDLFADGRARVRYGGTDAGTGQSTILAQIAAHELGLDLADVGVLSTDSERTPFELGAWSSRGTHMTGSSVGLAARELAERLRALAAAKFGVDVDAVRLEGGRAVTGDDAVDLGDLVALADDAVDGVLSHESSYRVEGTEMLTPDRDTANLSPTYAFAAHGAVVEVDRRTGKVRVVDYLAAHDVGRALNPTAVEGQIVGGAAMGLGAALGEELVREGGRVVTSSYLHYAMPRSADLPSIRAVVVDGHDEAGPYGAKSVGEMSIIPPGAAVANAVFDAVGVRIRELPITPDKVLTALAEQEGRTRDHRIRFRPGRWWVAAVRWLYPRGLHHVLDAYGTRLGRAHRARSRPPAPEPVLHAPTGLDEALALLATPGAAPLGGATDAPVERRRETRPAPVLVSVAAVTGLRPITRTPGGLRIGAAATLAELAAHPDAPPALAAAVATIASPQVRAAATVGGNLVQAKRCWFFRNGFDCYKRSGATSPCYAVLGDHRFQHAVVDGHRCQAVTPSDLATVLVALDATVEIDGSRTVPVAGFFTGPGETVLRAGELVTAVTVPEAALRRHTAFIKLALYTGDFATASVALAVDREPDDTWHDARVVLGAMAPVPLRMVAAEAEVRAAGAVTPDLLRRAVDRELERTAHPLPGNAWKIDAAAGLAEQAAEQLVAPRTLDAVRRAVHSTTTTA</sequence>
<gene>
    <name evidence="2" type="ORF">HOP40_22495</name>
</gene>
<evidence type="ECO:0000313" key="3">
    <source>
        <dbReference type="Proteomes" id="UP000505377"/>
    </source>
</evidence>
<dbReference type="InterPro" id="IPR000674">
    <property type="entry name" value="Ald_Oxase/Xan_DH_a/b"/>
</dbReference>
<dbReference type="KEGG" id="pbro:HOP40_22495"/>
<dbReference type="InterPro" id="IPR008274">
    <property type="entry name" value="AldOxase/xan_DH_MoCoBD1"/>
</dbReference>
<dbReference type="InterPro" id="IPR036318">
    <property type="entry name" value="FAD-bd_PCMH-like_sf"/>
</dbReference>
<reference evidence="2 3" key="1">
    <citation type="submission" date="2020-05" db="EMBL/GenBank/DDBJ databases">
        <authorList>
            <person name="Mo P."/>
        </authorList>
    </citation>
    <scope>NUCLEOTIDE SEQUENCE [LARGE SCALE GENOMIC DNA]</scope>
    <source>
        <strain evidence="2 3">Gen01</strain>
    </source>
</reference>
<dbReference type="Gene3D" id="3.90.1170.50">
    <property type="entry name" value="Aldehyde oxidase/xanthine dehydrogenase, a/b hammerhead"/>
    <property type="match status" value="1"/>
</dbReference>
<dbReference type="Pfam" id="PF01315">
    <property type="entry name" value="Ald_Xan_dh_C"/>
    <property type="match status" value="1"/>
</dbReference>
<dbReference type="PANTHER" id="PTHR11908:SF157">
    <property type="entry name" value="XANTHINE DEHYDROGENASE SUBUNIT D-RELATED"/>
    <property type="match status" value="1"/>
</dbReference>
<organism evidence="2 3">
    <name type="scientific">Pseudonocardia broussonetiae</name>
    <dbReference type="NCBI Taxonomy" id="2736640"/>
    <lineage>
        <taxon>Bacteria</taxon>
        <taxon>Bacillati</taxon>
        <taxon>Actinomycetota</taxon>
        <taxon>Actinomycetes</taxon>
        <taxon>Pseudonocardiales</taxon>
        <taxon>Pseudonocardiaceae</taxon>
        <taxon>Pseudonocardia</taxon>
    </lineage>
</organism>
<dbReference type="SUPFAM" id="SSF56176">
    <property type="entry name" value="FAD-binding/transporter-associated domain-like"/>
    <property type="match status" value="1"/>
</dbReference>
<dbReference type="InterPro" id="IPR036683">
    <property type="entry name" value="CO_DH_flav_C_dom_sf"/>
</dbReference>
<keyword evidence="3" id="KW-1185">Reference proteome</keyword>
<dbReference type="GO" id="GO:0005506">
    <property type="term" value="F:iron ion binding"/>
    <property type="evidence" value="ECO:0007669"/>
    <property type="project" value="InterPro"/>
</dbReference>
<protein>
    <submittedName>
        <fullName evidence="2">Molybdopterin-dependent oxidoreductase</fullName>
    </submittedName>
</protein>
<dbReference type="SMART" id="SM01008">
    <property type="entry name" value="Ald_Xan_dh_C"/>
    <property type="match status" value="1"/>
</dbReference>
<dbReference type="Pfam" id="PF20256">
    <property type="entry name" value="MoCoBD_2"/>
    <property type="match status" value="1"/>
</dbReference>
<dbReference type="GO" id="GO:0016491">
    <property type="term" value="F:oxidoreductase activity"/>
    <property type="evidence" value="ECO:0007669"/>
    <property type="project" value="UniProtKB-KW"/>
</dbReference>
<name>A0A6M6JLX9_9PSEU</name>
<accession>A0A6M6JLX9</accession>
<dbReference type="Gene3D" id="3.30.365.10">
    <property type="entry name" value="Aldehyde oxidase/xanthine dehydrogenase, molybdopterin binding domain"/>
    <property type="match status" value="4"/>
</dbReference>
<dbReference type="SMART" id="SM01092">
    <property type="entry name" value="CO_deh_flav_C"/>
    <property type="match status" value="1"/>
</dbReference>
<dbReference type="Gene3D" id="3.30.390.50">
    <property type="entry name" value="CO dehydrogenase flavoprotein, C-terminal domain"/>
    <property type="match status" value="1"/>
</dbReference>
<dbReference type="Gene3D" id="3.30.465.10">
    <property type="match status" value="2"/>
</dbReference>